<evidence type="ECO:0000259" key="1">
    <source>
        <dbReference type="Pfam" id="PF24924"/>
    </source>
</evidence>
<dbReference type="GeneID" id="113705880"/>
<reference evidence="2" key="1">
    <citation type="journal article" date="2025" name="Foods">
        <title>Unveiling the Microbial Signatures of Arabica Coffee Cherries: Insights into Ripeness Specific Diversity, Functional Traits, and Implications for Quality and Safety.</title>
        <authorList>
            <consortium name="RefSeq"/>
            <person name="Tenea G.N."/>
            <person name="Cifuentes V."/>
            <person name="Reyes P."/>
            <person name="Cevallos-Vallejos M."/>
        </authorList>
    </citation>
    <scope>NUCLEOTIDE SEQUENCE [LARGE SCALE GENOMIC DNA]</scope>
</reference>
<organism evidence="2 3">
    <name type="scientific">Coffea arabica</name>
    <name type="common">Arabian coffee</name>
    <dbReference type="NCBI Taxonomy" id="13443"/>
    <lineage>
        <taxon>Eukaryota</taxon>
        <taxon>Viridiplantae</taxon>
        <taxon>Streptophyta</taxon>
        <taxon>Embryophyta</taxon>
        <taxon>Tracheophyta</taxon>
        <taxon>Spermatophyta</taxon>
        <taxon>Magnoliopsida</taxon>
        <taxon>eudicotyledons</taxon>
        <taxon>Gunneridae</taxon>
        <taxon>Pentapetalae</taxon>
        <taxon>asterids</taxon>
        <taxon>lamiids</taxon>
        <taxon>Gentianales</taxon>
        <taxon>Rubiaceae</taxon>
        <taxon>Ixoroideae</taxon>
        <taxon>Gardenieae complex</taxon>
        <taxon>Bertiereae - Coffeeae clade</taxon>
        <taxon>Coffeeae</taxon>
        <taxon>Coffea</taxon>
    </lineage>
</organism>
<dbReference type="PANTHER" id="PTHR46033:SF16">
    <property type="entry name" value="AMINOTRANSFERASE-LIKE PLANT MOBILE DOMAIN-CONTAINING PROTEIN"/>
    <property type="match status" value="1"/>
</dbReference>
<proteinExistence type="predicted"/>
<dbReference type="InterPro" id="IPR056647">
    <property type="entry name" value="DUF7745"/>
</dbReference>
<accession>A0A6P6TYV7</accession>
<dbReference type="InterPro" id="IPR044824">
    <property type="entry name" value="MAIN-like"/>
</dbReference>
<dbReference type="AlphaFoldDB" id="A0A6P6TYV7"/>
<dbReference type="Proteomes" id="UP001652660">
    <property type="component" value="Chromosome 8c"/>
</dbReference>
<dbReference type="Pfam" id="PF24924">
    <property type="entry name" value="DUF7745"/>
    <property type="match status" value="1"/>
</dbReference>
<feature type="domain" description="DUF7745" evidence="1">
    <location>
        <begin position="25"/>
        <end position="388"/>
    </location>
</feature>
<dbReference type="RefSeq" id="XP_027083585.1">
    <property type="nucleotide sequence ID" value="XM_027227784.1"/>
</dbReference>
<reference evidence="3" key="2">
    <citation type="submission" date="2025-08" db="UniProtKB">
        <authorList>
            <consortium name="RefSeq"/>
        </authorList>
    </citation>
    <scope>IDENTIFICATION</scope>
    <source>
        <tissue evidence="3">Leaves</tissue>
    </source>
</reference>
<sequence length="416" mass="48019">MAPCRILNQIPRELVDWKNNMAHKVNRLFQYIGHLSSLLNITPNVAIIRALLEFWDPDGSVFSFGECELTPTLEEIEGFLQVPGKGHPMVFPTNGTREQFCRFLGLKQFCMNQHSDARSCPLEFLYTRFGEKEAYDHHHEDFFISREQWEEKGVQAFGITLINLLLFPQKHGKVIFSTVNMIQSVFLGIKGKPPTLVTIIIADIFAAVTECRKKRGFFYASNLVLQMWAMEHLSKRKLNPLGSCLPTANWVESHREKVRKYYRIASPSLFIQEFNALTSDKIQWVLDWTKVRDPTFKTTQLGFIPLASTSGLIMYVPQRVMRQFGYPQRVPTIQGVGSIELNTITECRSIVLESWGNLCSLDNLHLDQVNKVEPKIVPEYNDWIKSIVKQGRERVPLVSVSLKEQNEKLRKYLEDH</sequence>
<dbReference type="GO" id="GO:0010073">
    <property type="term" value="P:meristem maintenance"/>
    <property type="evidence" value="ECO:0007669"/>
    <property type="project" value="InterPro"/>
</dbReference>
<name>A0A6P6TYV7_COFAR</name>
<evidence type="ECO:0000313" key="3">
    <source>
        <dbReference type="RefSeq" id="XP_027083585.1"/>
    </source>
</evidence>
<keyword evidence="2" id="KW-1185">Reference proteome</keyword>
<dbReference type="OrthoDB" id="1295137at2759"/>
<evidence type="ECO:0000313" key="2">
    <source>
        <dbReference type="Proteomes" id="UP001652660"/>
    </source>
</evidence>
<protein>
    <recommendedName>
        <fullName evidence="1">DUF7745 domain-containing protein</fullName>
    </recommendedName>
</protein>
<dbReference type="PANTHER" id="PTHR46033">
    <property type="entry name" value="PROTEIN MAIN-LIKE 2"/>
    <property type="match status" value="1"/>
</dbReference>
<gene>
    <name evidence="3" type="primary">LOC113705880</name>
</gene>